<evidence type="ECO:0000256" key="1">
    <source>
        <dbReference type="SAM" id="MobiDB-lite"/>
    </source>
</evidence>
<feature type="region of interest" description="Disordered" evidence="1">
    <location>
        <begin position="307"/>
        <end position="348"/>
    </location>
</feature>
<sequence length="433" mass="45736">MTTRIDDSDSRVARESGFWMSLTTNTIPNYQGTMLVTTQSNSRVGLRFTGTSIAVFGYIPAQGSSDSAASEVVSRYYIDGNLLHTYTGQIGPQHQTHVLFFQSGQLSQGEHVLAVQSSTDGPVFGLDYFDVGAPQQAAPAPAPGPTPQASDRPTSTSAVTSLRGDDDDASDDDDDGGDDDDDNRTREAPSSTPASPQGPDGQPLRTSLSPASTATSTVGPSAGVPSTSARTASPELGGINTLLVFTEDAANRLPTGRPGSGSGTASVPLGAVVGAAVGGVAVLLLAILLFVVCVRRRRARNTLYSSSDHPRTGIYGHGDGTVPLGSTDSLEDQEHHKRGYRTDVEASGGKNGRRAWMNDIPGTYYRGEPRVVHHAGSKETFRNRQMQMNVVPREDQSEASVSSSRQRNSPPEMGQLPSSIIEYLDAPPAYQSP</sequence>
<organism evidence="3 4">
    <name type="scientific">Coprinopsis marcescibilis</name>
    <name type="common">Agaric fungus</name>
    <name type="synonym">Psathyrella marcescibilis</name>
    <dbReference type="NCBI Taxonomy" id="230819"/>
    <lineage>
        <taxon>Eukaryota</taxon>
        <taxon>Fungi</taxon>
        <taxon>Dikarya</taxon>
        <taxon>Basidiomycota</taxon>
        <taxon>Agaricomycotina</taxon>
        <taxon>Agaricomycetes</taxon>
        <taxon>Agaricomycetidae</taxon>
        <taxon>Agaricales</taxon>
        <taxon>Agaricineae</taxon>
        <taxon>Psathyrellaceae</taxon>
        <taxon>Coprinopsis</taxon>
    </lineage>
</organism>
<reference evidence="3 4" key="1">
    <citation type="journal article" date="2019" name="Nat. Ecol. Evol.">
        <title>Megaphylogeny resolves global patterns of mushroom evolution.</title>
        <authorList>
            <person name="Varga T."/>
            <person name="Krizsan K."/>
            <person name="Foldi C."/>
            <person name="Dima B."/>
            <person name="Sanchez-Garcia M."/>
            <person name="Sanchez-Ramirez S."/>
            <person name="Szollosi G.J."/>
            <person name="Szarkandi J.G."/>
            <person name="Papp V."/>
            <person name="Albert L."/>
            <person name="Andreopoulos W."/>
            <person name="Angelini C."/>
            <person name="Antonin V."/>
            <person name="Barry K.W."/>
            <person name="Bougher N.L."/>
            <person name="Buchanan P."/>
            <person name="Buyck B."/>
            <person name="Bense V."/>
            <person name="Catcheside P."/>
            <person name="Chovatia M."/>
            <person name="Cooper J."/>
            <person name="Damon W."/>
            <person name="Desjardin D."/>
            <person name="Finy P."/>
            <person name="Geml J."/>
            <person name="Haridas S."/>
            <person name="Hughes K."/>
            <person name="Justo A."/>
            <person name="Karasinski D."/>
            <person name="Kautmanova I."/>
            <person name="Kiss B."/>
            <person name="Kocsube S."/>
            <person name="Kotiranta H."/>
            <person name="LaButti K.M."/>
            <person name="Lechner B.E."/>
            <person name="Liimatainen K."/>
            <person name="Lipzen A."/>
            <person name="Lukacs Z."/>
            <person name="Mihaltcheva S."/>
            <person name="Morgado L.N."/>
            <person name="Niskanen T."/>
            <person name="Noordeloos M.E."/>
            <person name="Ohm R.A."/>
            <person name="Ortiz-Santana B."/>
            <person name="Ovrebo C."/>
            <person name="Racz N."/>
            <person name="Riley R."/>
            <person name="Savchenko A."/>
            <person name="Shiryaev A."/>
            <person name="Soop K."/>
            <person name="Spirin V."/>
            <person name="Szebenyi C."/>
            <person name="Tomsovsky M."/>
            <person name="Tulloss R.E."/>
            <person name="Uehling J."/>
            <person name="Grigoriev I.V."/>
            <person name="Vagvolgyi C."/>
            <person name="Papp T."/>
            <person name="Martin F.M."/>
            <person name="Miettinen O."/>
            <person name="Hibbett D.S."/>
            <person name="Nagy L.G."/>
        </authorList>
    </citation>
    <scope>NUCLEOTIDE SEQUENCE [LARGE SCALE GENOMIC DNA]</scope>
    <source>
        <strain evidence="3 4">CBS 121175</strain>
    </source>
</reference>
<dbReference type="Proteomes" id="UP000307440">
    <property type="component" value="Unassembled WGS sequence"/>
</dbReference>
<keyword evidence="4" id="KW-1185">Reference proteome</keyword>
<dbReference type="STRING" id="230819.A0A5C3KHX2"/>
<dbReference type="EMBL" id="ML210331">
    <property type="protein sequence ID" value="TFK19644.1"/>
    <property type="molecule type" value="Genomic_DNA"/>
</dbReference>
<feature type="compositionally biased region" description="Acidic residues" evidence="1">
    <location>
        <begin position="165"/>
        <end position="182"/>
    </location>
</feature>
<evidence type="ECO:0000256" key="2">
    <source>
        <dbReference type="SAM" id="Phobius"/>
    </source>
</evidence>
<feature type="region of interest" description="Disordered" evidence="1">
    <location>
        <begin position="134"/>
        <end position="235"/>
    </location>
</feature>
<feature type="compositionally biased region" description="Low complexity" evidence="1">
    <location>
        <begin position="206"/>
        <end position="217"/>
    </location>
</feature>
<name>A0A5C3KHX2_COPMA</name>
<feature type="region of interest" description="Disordered" evidence="1">
    <location>
        <begin position="381"/>
        <end position="433"/>
    </location>
</feature>
<evidence type="ECO:0000313" key="3">
    <source>
        <dbReference type="EMBL" id="TFK19644.1"/>
    </source>
</evidence>
<feature type="compositionally biased region" description="Polar residues" evidence="1">
    <location>
        <begin position="151"/>
        <end position="160"/>
    </location>
</feature>
<dbReference type="AlphaFoldDB" id="A0A5C3KHX2"/>
<gene>
    <name evidence="3" type="ORF">FA15DRAFT_166052</name>
</gene>
<dbReference type="OrthoDB" id="2901006at2759"/>
<dbReference type="Gene3D" id="2.60.120.260">
    <property type="entry name" value="Galactose-binding domain-like"/>
    <property type="match status" value="1"/>
</dbReference>
<accession>A0A5C3KHX2</accession>
<protein>
    <submittedName>
        <fullName evidence="3">Uncharacterized protein</fullName>
    </submittedName>
</protein>
<feature type="transmembrane region" description="Helical" evidence="2">
    <location>
        <begin position="269"/>
        <end position="294"/>
    </location>
</feature>
<keyword evidence="2" id="KW-0472">Membrane</keyword>
<keyword evidence="2" id="KW-1133">Transmembrane helix</keyword>
<feature type="compositionally biased region" description="Polar residues" evidence="1">
    <location>
        <begin position="398"/>
        <end position="409"/>
    </location>
</feature>
<proteinExistence type="predicted"/>
<feature type="compositionally biased region" description="Basic and acidic residues" evidence="1">
    <location>
        <begin position="332"/>
        <end position="344"/>
    </location>
</feature>
<evidence type="ECO:0000313" key="4">
    <source>
        <dbReference type="Proteomes" id="UP000307440"/>
    </source>
</evidence>
<keyword evidence="2" id="KW-0812">Transmembrane</keyword>